<evidence type="ECO:0000313" key="2">
    <source>
        <dbReference type="EMBL" id="SDG95055.1"/>
    </source>
</evidence>
<proteinExistence type="predicted"/>
<accession>A0A1G7YFF0</accession>
<keyword evidence="1" id="KW-0732">Signal</keyword>
<dbReference type="Proteomes" id="UP000199296">
    <property type="component" value="Unassembled WGS sequence"/>
</dbReference>
<feature type="chain" id="PRO_5011586022" evidence="1">
    <location>
        <begin position="26"/>
        <end position="125"/>
    </location>
</feature>
<evidence type="ECO:0000256" key="1">
    <source>
        <dbReference type="SAM" id="SignalP"/>
    </source>
</evidence>
<dbReference type="EMBL" id="FNCW01000012">
    <property type="protein sequence ID" value="SDG95055.1"/>
    <property type="molecule type" value="Genomic_DNA"/>
</dbReference>
<reference evidence="2 3" key="1">
    <citation type="submission" date="2016-10" db="EMBL/GenBank/DDBJ databases">
        <authorList>
            <person name="de Groot N.N."/>
        </authorList>
    </citation>
    <scope>NUCLEOTIDE SEQUENCE [LARGE SCALE GENOMIC DNA]</scope>
    <source>
        <strain evidence="2 3">DSM 19803</strain>
    </source>
</reference>
<organism evidence="2 3">
    <name type="scientific">Psychroflexus sediminis</name>
    <dbReference type="NCBI Taxonomy" id="470826"/>
    <lineage>
        <taxon>Bacteria</taxon>
        <taxon>Pseudomonadati</taxon>
        <taxon>Bacteroidota</taxon>
        <taxon>Flavobacteriia</taxon>
        <taxon>Flavobacteriales</taxon>
        <taxon>Flavobacteriaceae</taxon>
        <taxon>Psychroflexus</taxon>
    </lineage>
</organism>
<name>A0A1G7YFF0_9FLAO</name>
<dbReference type="OrthoDB" id="980695at2"/>
<dbReference type="STRING" id="470826.SAMN04488027_11223"/>
<sequence>MTIHKLVTTLLLCCMISLFSSEKVAAQVEFELKPSQSMSITGKGPGQDAAINPFEGQDCIVLVENIGNIAFAVRTQQKGQKNLKIKTVEPGTSQNIDLPKGYELYLDNTSEGLAKARLNFKQDDD</sequence>
<feature type="signal peptide" evidence="1">
    <location>
        <begin position="1"/>
        <end position="25"/>
    </location>
</feature>
<evidence type="ECO:0000313" key="3">
    <source>
        <dbReference type="Proteomes" id="UP000199296"/>
    </source>
</evidence>
<protein>
    <submittedName>
        <fullName evidence="2">Uncharacterized protein</fullName>
    </submittedName>
</protein>
<dbReference type="AlphaFoldDB" id="A0A1G7YFF0"/>
<gene>
    <name evidence="2" type="ORF">SAMN04488027_11223</name>
</gene>
<dbReference type="RefSeq" id="WP_093368794.1">
    <property type="nucleotide sequence ID" value="NZ_FNCW01000012.1"/>
</dbReference>
<keyword evidence="3" id="KW-1185">Reference proteome</keyword>